<keyword evidence="11" id="KW-1185">Reference proteome</keyword>
<feature type="transmembrane region" description="Helical" evidence="7">
    <location>
        <begin position="437"/>
        <end position="459"/>
    </location>
</feature>
<dbReference type="InterPro" id="IPR042044">
    <property type="entry name" value="EXOC6PINT-1/Sec15/Tip20_C_dom2"/>
</dbReference>
<feature type="domain" description="Exocyst complex subunit EXOC6/Sec15 C-terminal" evidence="8">
    <location>
        <begin position="625"/>
        <end position="865"/>
    </location>
</feature>
<gene>
    <name evidence="10" type="ORF">ANCCAN_14023</name>
</gene>
<evidence type="ECO:0000313" key="11">
    <source>
        <dbReference type="Proteomes" id="UP000252519"/>
    </source>
</evidence>
<dbReference type="AlphaFoldDB" id="A0A368G6G6"/>
<dbReference type="OrthoDB" id="10267033at2759"/>
<dbReference type="InterPro" id="IPR048359">
    <property type="entry name" value="EXOC6_Sec15_N"/>
</dbReference>
<dbReference type="Proteomes" id="UP000252519">
    <property type="component" value="Unassembled WGS sequence"/>
</dbReference>
<dbReference type="InterPro" id="IPR042045">
    <property type="entry name" value="EXOC6/Sec15_C_dom1"/>
</dbReference>
<evidence type="ECO:0000256" key="7">
    <source>
        <dbReference type="SAM" id="Phobius"/>
    </source>
</evidence>
<comment type="function">
    <text evidence="1 6">Component of the exocyst complex involved in the docking of exocytic vesicles with fusion sites on the plasma membrane.</text>
</comment>
<evidence type="ECO:0000259" key="9">
    <source>
        <dbReference type="Pfam" id="PF20651"/>
    </source>
</evidence>
<dbReference type="GO" id="GO:0006886">
    <property type="term" value="P:intracellular protein transport"/>
    <property type="evidence" value="ECO:0007669"/>
    <property type="project" value="InterPro"/>
</dbReference>
<keyword evidence="3 6" id="KW-0813">Transport</keyword>
<dbReference type="PANTHER" id="PTHR12702">
    <property type="entry name" value="SEC15"/>
    <property type="match status" value="1"/>
</dbReference>
<accession>A0A368G6G6</accession>
<evidence type="ECO:0000259" key="8">
    <source>
        <dbReference type="Pfam" id="PF04091"/>
    </source>
</evidence>
<keyword evidence="5" id="KW-0175">Coiled coil</keyword>
<organism evidence="10 11">
    <name type="scientific">Ancylostoma caninum</name>
    <name type="common">Dog hookworm</name>
    <dbReference type="NCBI Taxonomy" id="29170"/>
    <lineage>
        <taxon>Eukaryota</taxon>
        <taxon>Metazoa</taxon>
        <taxon>Ecdysozoa</taxon>
        <taxon>Nematoda</taxon>
        <taxon>Chromadorea</taxon>
        <taxon>Rhabditida</taxon>
        <taxon>Rhabditina</taxon>
        <taxon>Rhabditomorpha</taxon>
        <taxon>Strongyloidea</taxon>
        <taxon>Ancylostomatidae</taxon>
        <taxon>Ancylostomatinae</taxon>
        <taxon>Ancylostoma</taxon>
    </lineage>
</organism>
<protein>
    <recommendedName>
        <fullName evidence="6">Exocyst complex component</fullName>
    </recommendedName>
</protein>
<evidence type="ECO:0000256" key="2">
    <source>
        <dbReference type="ARBA" id="ARBA00007944"/>
    </source>
</evidence>
<proteinExistence type="inferred from homology"/>
<dbReference type="Pfam" id="PF20651">
    <property type="entry name" value="EXOC6_Sec15_N"/>
    <property type="match status" value="1"/>
</dbReference>
<name>A0A368G6G6_ANCCA</name>
<dbReference type="Pfam" id="PF04091">
    <property type="entry name" value="Sec15_C"/>
    <property type="match status" value="1"/>
</dbReference>
<dbReference type="Gene3D" id="1.10.357.30">
    <property type="entry name" value="Exocyst complex subunit Sec15 C-terminal domain, N-terminal subdomain"/>
    <property type="match status" value="1"/>
</dbReference>
<keyword evidence="7" id="KW-0472">Membrane</keyword>
<dbReference type="Gene3D" id="1.20.58.670">
    <property type="entry name" value="Dsl1p vesicle tethering complex, Tip20p subunit, domain D"/>
    <property type="match status" value="1"/>
</dbReference>
<dbReference type="GO" id="GO:0000145">
    <property type="term" value="C:exocyst"/>
    <property type="evidence" value="ECO:0007669"/>
    <property type="project" value="UniProtKB-UniRule"/>
</dbReference>
<dbReference type="FunFam" id="1.20.58.670:FF:000002">
    <property type="entry name" value="Exocyst complex component"/>
    <property type="match status" value="1"/>
</dbReference>
<dbReference type="EMBL" id="JOJR01000306">
    <property type="protein sequence ID" value="RCN40024.1"/>
    <property type="molecule type" value="Genomic_DNA"/>
</dbReference>
<comment type="caution">
    <text evidence="10">The sequence shown here is derived from an EMBL/GenBank/DDBJ whole genome shotgun (WGS) entry which is preliminary data.</text>
</comment>
<evidence type="ECO:0000256" key="6">
    <source>
        <dbReference type="PIRNR" id="PIRNR025007"/>
    </source>
</evidence>
<feature type="domain" description="Exocyst complex component EXOC6/Sec15 N-terminal" evidence="9">
    <location>
        <begin position="85"/>
        <end position="252"/>
    </location>
</feature>
<reference evidence="10 11" key="1">
    <citation type="submission" date="2014-10" db="EMBL/GenBank/DDBJ databases">
        <title>Draft genome of the hookworm Ancylostoma caninum.</title>
        <authorList>
            <person name="Mitreva M."/>
        </authorList>
    </citation>
    <scope>NUCLEOTIDE SEQUENCE [LARGE SCALE GENOMIC DNA]</scope>
    <source>
        <strain evidence="10 11">Baltimore</strain>
    </source>
</reference>
<dbReference type="GO" id="GO:0006893">
    <property type="term" value="P:Golgi to plasma membrane transport"/>
    <property type="evidence" value="ECO:0007669"/>
    <property type="project" value="TreeGrafter"/>
</dbReference>
<dbReference type="PANTHER" id="PTHR12702:SF0">
    <property type="entry name" value="EXOCYST COMPLEX COMPONENT 6"/>
    <property type="match status" value="1"/>
</dbReference>
<evidence type="ECO:0000256" key="3">
    <source>
        <dbReference type="ARBA" id="ARBA00022448"/>
    </source>
</evidence>
<comment type="similarity">
    <text evidence="2 6">Belongs to the SEC15 family.</text>
</comment>
<keyword evidence="7" id="KW-0812">Transmembrane</keyword>
<keyword evidence="7" id="KW-1133">Transmembrane helix</keyword>
<feature type="transmembrane region" description="Helical" evidence="7">
    <location>
        <begin position="516"/>
        <end position="538"/>
    </location>
</feature>
<dbReference type="STRING" id="29170.A0A368G6G6"/>
<sequence>MDHQLLVQRTRLAKAVTLLPPATSRVSSYMTPLMLYFMSPVSVPEMSAEQEFFLYELETTDSGSIGLVLRAIYDCGDVRKFSRALEHRIHQYDRNIQKVCAFHYQGFVDSMRELLVLKERCGDIKHDAIAINAQIQAASEDISKKSEEIVKYRKLEKNASTAIDQISVCLPVLENYAKLQELMQLKKYYQALKVLEELEHTHLALVEKYRFTQVLAKTMAPVRNEIKAKAYSEFKDFLENVKKVACRIGRHASRCTAEQHSFGVSEAERARRLQQEAKQKLVDVEIAVSADGRLVKKSASNGAAPIHSSDSLEDDEKVSAQDLIDFTPVHRCCQIFNVLGAKEEFDQFYRQQRKDQCDLVIEPPTKMNSLKHYVDYLDEIIGFFVVEDHIIITEPTLVTSSHKDQLWESALKTIVHTMNTRFGGCPDVEMMLRMKKVILLFALTMKSYGYGIAPLYSLLQNFRMICSLRQMNSLKHYVDYLDEIIGFFVVEDHIIITEPTLGGCPDVEMMLRMKKVILLFALTMKSYGYGIAPLYSLLQNFRDQYNEILMSEYCAQFERDLEKDNYAPIVVENEEQFRAIIKEFPFYKRSMEQEQFPRKFPYSRFVVSAYSKAKLYLQGCLKYANVLLSRWSGSLKSFVERKLSLVQLVQITINIGYLEKSCESLGVYITKLTSGNELNVSMTAHQLSLSERVFRDARSEVEQQIEVCIRDKVDAFIELAQYDWELPASSGHASEYISDLINYLSTTFLSFTNLPSVLARHVCMQTCKHLSSRLSDVLLSPDVRAISMGALEQFSLDVMQCEMFTARCPVAGFDHNTLPMTFAHLRQLLELVMSNDWTSYLAEYGQENGTYVRVSASTATQLLEKMIEFEKKSSGFFGINKGDRKKLLDTIIRQLRALSAQ</sequence>
<dbReference type="InterPro" id="IPR007225">
    <property type="entry name" value="EXOC6/Sec15"/>
</dbReference>
<dbReference type="GO" id="GO:0090522">
    <property type="term" value="P:vesicle tethering involved in exocytosis"/>
    <property type="evidence" value="ECO:0007669"/>
    <property type="project" value="UniProtKB-UniRule"/>
</dbReference>
<evidence type="ECO:0000313" key="10">
    <source>
        <dbReference type="EMBL" id="RCN40024.1"/>
    </source>
</evidence>
<keyword evidence="4 6" id="KW-0268">Exocytosis</keyword>
<dbReference type="GO" id="GO:0016020">
    <property type="term" value="C:membrane"/>
    <property type="evidence" value="ECO:0007669"/>
    <property type="project" value="TreeGrafter"/>
</dbReference>
<dbReference type="InterPro" id="IPR046361">
    <property type="entry name" value="EXOC6/Sec15_C"/>
</dbReference>
<dbReference type="PIRSF" id="PIRSF025007">
    <property type="entry name" value="Sec15"/>
    <property type="match status" value="1"/>
</dbReference>
<evidence type="ECO:0000256" key="1">
    <source>
        <dbReference type="ARBA" id="ARBA00002660"/>
    </source>
</evidence>
<evidence type="ECO:0000256" key="4">
    <source>
        <dbReference type="ARBA" id="ARBA00022483"/>
    </source>
</evidence>
<evidence type="ECO:0000256" key="5">
    <source>
        <dbReference type="ARBA" id="ARBA00023054"/>
    </source>
</evidence>